<dbReference type="Pfam" id="PF12697">
    <property type="entry name" value="Abhydrolase_6"/>
    <property type="match status" value="1"/>
</dbReference>
<dbReference type="GO" id="GO:0016020">
    <property type="term" value="C:membrane"/>
    <property type="evidence" value="ECO:0007669"/>
    <property type="project" value="TreeGrafter"/>
</dbReference>
<reference evidence="2" key="2">
    <citation type="submission" date="2020-09" db="EMBL/GenBank/DDBJ databases">
        <authorList>
            <person name="Sun Q."/>
            <person name="Ohkuma M."/>
        </authorList>
    </citation>
    <scope>NUCLEOTIDE SEQUENCE</scope>
    <source>
        <strain evidence="2">JCM 4654</strain>
    </source>
</reference>
<dbReference type="AlphaFoldDB" id="A0A918XYY8"/>
<dbReference type="EMBL" id="BMVF01000001">
    <property type="protein sequence ID" value="GHD83818.1"/>
    <property type="molecule type" value="Genomic_DNA"/>
</dbReference>
<sequence>MTFVGIGGVVHHVVVDGSGPPCVLSPGLGMCWFDWDPVVPLLAPHRTVVRFDRPGLGLSARTRAWPTLAGEARRIAAVLDVLGLDGPATVVGHSLAGFHAEAFARLFPARAAGLVLVDSSVEEEPRPRRARAARDTAARACAALAGAAGLPRVAGPALRRAAVRAGRAGGGEAVPYDLVRRVYSTSRWLHAAVAENTTYTDQAVALAALRAQRPLPPGLPVTVLAADDPRRPAHRREHWLARQRALATDLGGTFRASGPAGHLLMFDRPEDVAGAVLGVRTPSPRPASRRNPP</sequence>
<dbReference type="InterPro" id="IPR029058">
    <property type="entry name" value="AB_hydrolase_fold"/>
</dbReference>
<name>A0A918XYY8_9ACTN</name>
<feature type="domain" description="AB hydrolase-1" evidence="1">
    <location>
        <begin position="23"/>
        <end position="274"/>
    </location>
</feature>
<dbReference type="SUPFAM" id="SSF53474">
    <property type="entry name" value="alpha/beta-Hydrolases"/>
    <property type="match status" value="1"/>
</dbReference>
<dbReference type="InterPro" id="IPR000073">
    <property type="entry name" value="AB_hydrolase_1"/>
</dbReference>
<dbReference type="PANTHER" id="PTHR43798:SF33">
    <property type="entry name" value="HYDROLASE, PUTATIVE (AFU_ORTHOLOGUE AFUA_2G14860)-RELATED"/>
    <property type="match status" value="1"/>
</dbReference>
<accession>A0A918XYY8</accession>
<dbReference type="PANTHER" id="PTHR43798">
    <property type="entry name" value="MONOACYLGLYCEROL LIPASE"/>
    <property type="match status" value="1"/>
</dbReference>
<organism evidence="2 3">
    <name type="scientific">Streptomyces naganishii JCM 4654</name>
    <dbReference type="NCBI Taxonomy" id="1306179"/>
    <lineage>
        <taxon>Bacteria</taxon>
        <taxon>Bacillati</taxon>
        <taxon>Actinomycetota</taxon>
        <taxon>Actinomycetes</taxon>
        <taxon>Kitasatosporales</taxon>
        <taxon>Streptomycetaceae</taxon>
        <taxon>Streptomyces</taxon>
    </lineage>
</organism>
<dbReference type="GO" id="GO:0003824">
    <property type="term" value="F:catalytic activity"/>
    <property type="evidence" value="ECO:0007669"/>
    <property type="project" value="UniProtKB-ARBA"/>
</dbReference>
<protein>
    <recommendedName>
        <fullName evidence="1">AB hydrolase-1 domain-containing protein</fullName>
    </recommendedName>
</protein>
<dbReference type="RefSeq" id="WP_190175638.1">
    <property type="nucleotide sequence ID" value="NZ_BMVF01000001.1"/>
</dbReference>
<proteinExistence type="predicted"/>
<dbReference type="InterPro" id="IPR050266">
    <property type="entry name" value="AB_hydrolase_sf"/>
</dbReference>
<reference evidence="2" key="1">
    <citation type="journal article" date="2014" name="Int. J. Syst. Evol. Microbiol.">
        <title>Complete genome sequence of Corynebacterium casei LMG S-19264T (=DSM 44701T), isolated from a smear-ripened cheese.</title>
        <authorList>
            <consortium name="US DOE Joint Genome Institute (JGI-PGF)"/>
            <person name="Walter F."/>
            <person name="Albersmeier A."/>
            <person name="Kalinowski J."/>
            <person name="Ruckert C."/>
        </authorList>
    </citation>
    <scope>NUCLEOTIDE SEQUENCE</scope>
    <source>
        <strain evidence="2">JCM 4654</strain>
    </source>
</reference>
<dbReference type="Gene3D" id="3.40.50.1820">
    <property type="entry name" value="alpha/beta hydrolase"/>
    <property type="match status" value="1"/>
</dbReference>
<dbReference type="Proteomes" id="UP000608955">
    <property type="component" value="Unassembled WGS sequence"/>
</dbReference>
<evidence type="ECO:0000313" key="2">
    <source>
        <dbReference type="EMBL" id="GHD83818.1"/>
    </source>
</evidence>
<gene>
    <name evidence="2" type="ORF">GCM10010508_00960</name>
</gene>
<keyword evidence="3" id="KW-1185">Reference proteome</keyword>
<evidence type="ECO:0000259" key="1">
    <source>
        <dbReference type="Pfam" id="PF12697"/>
    </source>
</evidence>
<evidence type="ECO:0000313" key="3">
    <source>
        <dbReference type="Proteomes" id="UP000608955"/>
    </source>
</evidence>
<comment type="caution">
    <text evidence="2">The sequence shown here is derived from an EMBL/GenBank/DDBJ whole genome shotgun (WGS) entry which is preliminary data.</text>
</comment>